<dbReference type="Proteomes" id="UP000001296">
    <property type="component" value="Chromosome"/>
</dbReference>
<dbReference type="PROSITE" id="PS51779">
    <property type="entry name" value="POTRA"/>
    <property type="match status" value="3"/>
</dbReference>
<evidence type="ECO:0000259" key="9">
    <source>
        <dbReference type="PROSITE" id="PS51779"/>
    </source>
</evidence>
<keyword evidence="4" id="KW-0732">Signal</keyword>
<evidence type="ECO:0000256" key="5">
    <source>
        <dbReference type="ARBA" id="ARBA00022737"/>
    </source>
</evidence>
<feature type="domain" description="POTRA" evidence="9">
    <location>
        <begin position="276"/>
        <end position="354"/>
    </location>
</feature>
<reference key="1">
    <citation type="submission" date="2009-08" db="EMBL/GenBank/DDBJ databases">
        <title>The genome sequence of Spirochaeta thermophila DSM6192.</title>
        <authorList>
            <person name="Angelov A."/>
            <person name="Mientus M."/>
            <person name="Wittenberg S."/>
            <person name="Lehmann R."/>
            <person name="Liesegang H."/>
            <person name="Daniel R."/>
            <person name="Liebl W."/>
        </authorList>
    </citation>
    <scope>NUCLEOTIDE SEQUENCE</scope>
    <source>
        <strain>DSM 6192</strain>
    </source>
</reference>
<name>E0RST3_WINT6</name>
<dbReference type="InterPro" id="IPR039910">
    <property type="entry name" value="D15-like"/>
</dbReference>
<keyword evidence="6" id="KW-0472">Membrane</keyword>
<evidence type="ECO:0000256" key="7">
    <source>
        <dbReference type="ARBA" id="ARBA00023237"/>
    </source>
</evidence>
<dbReference type="RefSeq" id="WP_013313911.1">
    <property type="nucleotide sequence ID" value="NC_014484.1"/>
</dbReference>
<dbReference type="InterPro" id="IPR023707">
    <property type="entry name" value="OM_assembly_BamA"/>
</dbReference>
<organism evidence="10 11">
    <name type="scientific">Winmispira thermophila (strain ATCC 49972 / DSM 6192 / RI 19.B1)</name>
    <name type="common">Spirochaeta thermophila</name>
    <dbReference type="NCBI Taxonomy" id="665571"/>
    <lineage>
        <taxon>Bacteria</taxon>
        <taxon>Pseudomonadati</taxon>
        <taxon>Spirochaetota</taxon>
        <taxon>Spirochaetia</taxon>
        <taxon>Winmispirales</taxon>
        <taxon>Winmispiraceae</taxon>
        <taxon>Winmispira</taxon>
    </lineage>
</organism>
<protein>
    <recommendedName>
        <fullName evidence="8">Outer membrane protein assembly factor BamA</fullName>
    </recommendedName>
</protein>
<dbReference type="InterPro" id="IPR010827">
    <property type="entry name" value="BamA/TamA_POTRA"/>
</dbReference>
<dbReference type="PaxDb" id="665571-STHERM_c11250"/>
<dbReference type="AlphaFoldDB" id="E0RST3"/>
<proteinExistence type="predicted"/>
<keyword evidence="3" id="KW-0812">Transmembrane</keyword>
<evidence type="ECO:0000256" key="4">
    <source>
        <dbReference type="ARBA" id="ARBA00022729"/>
    </source>
</evidence>
<dbReference type="PANTHER" id="PTHR12815">
    <property type="entry name" value="SORTING AND ASSEMBLY MACHINERY SAMM50 PROTEIN FAMILY MEMBER"/>
    <property type="match status" value="1"/>
</dbReference>
<dbReference type="GO" id="GO:0009279">
    <property type="term" value="C:cell outer membrane"/>
    <property type="evidence" value="ECO:0007669"/>
    <property type="project" value="UniProtKB-UniRule"/>
</dbReference>
<keyword evidence="5" id="KW-0677">Repeat</keyword>
<dbReference type="Gene3D" id="3.10.20.310">
    <property type="entry name" value="membrane protein fhac"/>
    <property type="match status" value="5"/>
</dbReference>
<keyword evidence="2" id="KW-1134">Transmembrane beta strand</keyword>
<accession>E0RST3</accession>
<evidence type="ECO:0000313" key="10">
    <source>
        <dbReference type="EMBL" id="ADN02070.1"/>
    </source>
</evidence>
<comment type="subcellular location">
    <subcellularLocation>
        <location evidence="1">Membrane</location>
    </subcellularLocation>
</comment>
<sequence>MRVTRRFIILLLSVVISLPLFTQEPPPDWYLGKPIKEFSFSGLSAVSENEIRGILRPYVGKIFTNDLFWEIQSKLYALEYFDEIIPSAQPADENYSAVIIHFEVKEFPSVDRITFEGNQRVRDSELLDTILLKRGDMVTQAKLRADERAIIELYHEKGFPEASVEGVLREGDRGTEVVFVISEGPQIIVRSITFSGNLLYPEKTLRGLMKTKPQGFLVSGVYNEQTFQEDLRKIEDYYAQRGYIDARITHVEKTEEIEGDRHYLHITIYLSEGEQYRFGGITFEGNKIFSTERLRELFSLEEGDIFDRTAFSRDYQKLLDLYYENGYIFNRIDLREEKDSEQHLVSYHVMIEERGRAHIENIILRGNTKTKDFVILRELPIEEGDVFSKTKIVEGLRNLYNLQYFTSIAPETPAGSTEGLMNLVINVEEAPTANIQFGVNFGGSSDFPVAATVAWSDQNFLGYGLDFGVNLTAAPNEQTLGFNYTDRWLFGKRWTGGVSLSISHKDTGKTIPQDTAIDGIIFTGNEDNAVPDNGLYTGQWVDAETGEIVPNPSQEQIDAGDVITDYEYARRNGFNIPEEYLMSYETWAISFGINTGYRFYTPVGRLTPSTYFSTSLTTLDYDASRYRPFDPTTRENRGKWLFVNKWNLGVSLDTRDIFYSPSSGYYLSQQLLFVGGFLGGSRHYIQPTTKMEGYLTLFDIPVAENWNFKWVLAAHTRLTYNLDQFWVPEGATYQATSLDQLYVDGFFVGRGWPREPIGGGRTLWDNWIELRMPLIEQIMWWDFYFDFPAFSVDVTAPWDIPLENYRFGVGGGIRFVIPQFPLRFYIAKRFKVVDDKIEWQEGSLFPDSLGLDFVFTIGYDLY</sequence>
<dbReference type="PIRSF" id="PIRSF006076">
    <property type="entry name" value="OM_assembly_OMP85"/>
    <property type="match status" value="1"/>
</dbReference>
<dbReference type="Gene3D" id="2.40.160.50">
    <property type="entry name" value="membrane protein fhac: a member of the omp85/tpsb transporter family"/>
    <property type="match status" value="1"/>
</dbReference>
<dbReference type="eggNOG" id="COG4775">
    <property type="taxonomic scope" value="Bacteria"/>
</dbReference>
<dbReference type="KEGG" id="sta:STHERM_c11250"/>
<dbReference type="InterPro" id="IPR000184">
    <property type="entry name" value="Bac_surfAg_D15"/>
</dbReference>
<evidence type="ECO:0000256" key="3">
    <source>
        <dbReference type="ARBA" id="ARBA00022692"/>
    </source>
</evidence>
<keyword evidence="7" id="KW-0998">Cell outer membrane</keyword>
<feature type="domain" description="POTRA" evidence="9">
    <location>
        <begin position="187"/>
        <end position="273"/>
    </location>
</feature>
<dbReference type="PANTHER" id="PTHR12815:SF47">
    <property type="entry name" value="TRANSLOCATION AND ASSEMBLY MODULE SUBUNIT TAMA"/>
    <property type="match status" value="1"/>
</dbReference>
<evidence type="ECO:0000313" key="11">
    <source>
        <dbReference type="Proteomes" id="UP000001296"/>
    </source>
</evidence>
<evidence type="ECO:0000256" key="1">
    <source>
        <dbReference type="ARBA" id="ARBA00004370"/>
    </source>
</evidence>
<dbReference type="EMBL" id="CP001698">
    <property type="protein sequence ID" value="ADN02070.1"/>
    <property type="molecule type" value="Genomic_DNA"/>
</dbReference>
<evidence type="ECO:0000256" key="6">
    <source>
        <dbReference type="ARBA" id="ARBA00023136"/>
    </source>
</evidence>
<evidence type="ECO:0000256" key="2">
    <source>
        <dbReference type="ARBA" id="ARBA00022452"/>
    </source>
</evidence>
<dbReference type="InterPro" id="IPR034746">
    <property type="entry name" value="POTRA"/>
</dbReference>
<dbReference type="Pfam" id="PF01103">
    <property type="entry name" value="Omp85"/>
    <property type="match status" value="1"/>
</dbReference>
<reference evidence="10 11" key="2">
    <citation type="journal article" date="2010" name="J. Bacteriol.">
        <title>Genome sequence of the polysaccharide-degrading, thermophilic anaerobe Spirochaeta thermophila DSM 6192.</title>
        <authorList>
            <person name="Angelov A."/>
            <person name="Liebl S."/>
            <person name="Ballschmiter M."/>
            <person name="Bomeke M."/>
            <person name="Lehmann R."/>
            <person name="Liesegang H."/>
            <person name="Daniel R."/>
            <person name="Liebl W."/>
        </authorList>
    </citation>
    <scope>NUCLEOTIDE SEQUENCE [LARGE SCALE GENOMIC DNA]</scope>
    <source>
        <strain evidence="11">ATCC 49972 / DSM 6192 / RI 19.B1</strain>
    </source>
</reference>
<dbReference type="Pfam" id="PF07244">
    <property type="entry name" value="POTRA"/>
    <property type="match status" value="5"/>
</dbReference>
<dbReference type="NCBIfam" id="TIGR03303">
    <property type="entry name" value="OM_YaeT"/>
    <property type="match status" value="1"/>
</dbReference>
<gene>
    <name evidence="10" type="ordered locus">STHERM_c11250</name>
</gene>
<dbReference type="GO" id="GO:0071709">
    <property type="term" value="P:membrane assembly"/>
    <property type="evidence" value="ECO:0007669"/>
    <property type="project" value="InterPro"/>
</dbReference>
<evidence type="ECO:0000256" key="8">
    <source>
        <dbReference type="NCBIfam" id="TIGR03303"/>
    </source>
</evidence>
<dbReference type="HOGENOM" id="CLU_007664_1_1_12"/>
<feature type="domain" description="POTRA" evidence="9">
    <location>
        <begin position="108"/>
        <end position="184"/>
    </location>
</feature>